<dbReference type="STRING" id="47917.AV650_05315"/>
<dbReference type="EMBL" id="CABEEZ010000123">
    <property type="protein sequence ID" value="VTR51404.1"/>
    <property type="molecule type" value="Genomic_DNA"/>
</dbReference>
<name>A0A0F7HAM6_SERFO</name>
<dbReference type="InterPro" id="IPR050109">
    <property type="entry name" value="HTH-type_TetR-like_transc_reg"/>
</dbReference>
<keyword evidence="1" id="KW-0238">DNA-binding</keyword>
<dbReference type="PROSITE" id="PS50977">
    <property type="entry name" value="HTH_TETR_2"/>
    <property type="match status" value="1"/>
</dbReference>
<dbReference type="InterPro" id="IPR009057">
    <property type="entry name" value="Homeodomain-like_sf"/>
</dbReference>
<dbReference type="Gene3D" id="1.10.357.10">
    <property type="entry name" value="Tetracycline Repressor, domain 2"/>
    <property type="match status" value="1"/>
</dbReference>
<gene>
    <name evidence="2" type="primary">tetC</name>
    <name evidence="2" type="ORF">NCTC12965_06165</name>
</gene>
<dbReference type="GO" id="GO:0000976">
    <property type="term" value="F:transcription cis-regulatory region binding"/>
    <property type="evidence" value="ECO:0007669"/>
    <property type="project" value="TreeGrafter"/>
</dbReference>
<dbReference type="AlphaFoldDB" id="A0A0F7HAM6"/>
<organism evidence="2">
    <name type="scientific">Serratia fonticola</name>
    <dbReference type="NCBI Taxonomy" id="47917"/>
    <lineage>
        <taxon>Bacteria</taxon>
        <taxon>Pseudomonadati</taxon>
        <taxon>Pseudomonadota</taxon>
        <taxon>Gammaproteobacteria</taxon>
        <taxon>Enterobacterales</taxon>
        <taxon>Yersiniaceae</taxon>
        <taxon>Serratia</taxon>
    </lineage>
</organism>
<dbReference type="Pfam" id="PF00440">
    <property type="entry name" value="TetR_N"/>
    <property type="match status" value="1"/>
</dbReference>
<sequence>MVSKPHSRVRLSREERYQQLLATAWEIIHEEGTEALTLGHLAERSGVTKPVVYDHFTNRSGLFAALYQEFDYRQTARMDEAIQNTQPELAALASVIATSYIECVLLQGREMPSVMAALAGKPELEKIRNDYAVVFIEKCRQIFAPFCCDNQLQDAALWGMLGSAEGLSYATSCGAITAAQAKEELCGIIISMVQRSGDRPDMAMP</sequence>
<reference evidence="2" key="1">
    <citation type="submission" date="2019-05" db="EMBL/GenBank/DDBJ databases">
        <authorList>
            <consortium name="Pathogen Informatics"/>
        </authorList>
    </citation>
    <scope>NUCLEOTIDE SEQUENCE [LARGE SCALE GENOMIC DNA]</scope>
    <source>
        <strain evidence="2">NCTC12965</strain>
    </source>
</reference>
<evidence type="ECO:0000313" key="2">
    <source>
        <dbReference type="EMBL" id="VTR51404.1"/>
    </source>
</evidence>
<proteinExistence type="predicted"/>
<protein>
    <submittedName>
        <fullName evidence="2">Bacterial regulatory proteins, tetR family</fullName>
    </submittedName>
</protein>
<dbReference type="GO" id="GO:0003700">
    <property type="term" value="F:DNA-binding transcription factor activity"/>
    <property type="evidence" value="ECO:0007669"/>
    <property type="project" value="TreeGrafter"/>
</dbReference>
<dbReference type="SUPFAM" id="SSF46689">
    <property type="entry name" value="Homeodomain-like"/>
    <property type="match status" value="1"/>
</dbReference>
<dbReference type="GeneID" id="30320506"/>
<evidence type="ECO:0000256" key="1">
    <source>
        <dbReference type="ARBA" id="ARBA00023125"/>
    </source>
</evidence>
<dbReference type="PANTHER" id="PTHR30055">
    <property type="entry name" value="HTH-TYPE TRANSCRIPTIONAL REGULATOR RUTR"/>
    <property type="match status" value="1"/>
</dbReference>
<dbReference type="InterPro" id="IPR001647">
    <property type="entry name" value="HTH_TetR"/>
</dbReference>
<accession>A0A0F7HAM6</accession>
<dbReference type="RefSeq" id="WP_024484752.1">
    <property type="nucleotide sequence ID" value="NZ_CAMKUH010000012.1"/>
</dbReference>
<dbReference type="PANTHER" id="PTHR30055:SF223">
    <property type="entry name" value="HTH-TYPE TRANSCRIPTIONAL REGULATOR UIDR"/>
    <property type="match status" value="1"/>
</dbReference>
<dbReference type="PRINTS" id="PR00455">
    <property type="entry name" value="HTHTETR"/>
</dbReference>
<dbReference type="KEGG" id="sfw:WN53_10055"/>